<sequence length="434" mass="45576">MAPPPELIASVLAKWGNLAPGPEHIKQHVAVVGAGVAGLVAARILQLHGHSATLFEREKSPTARFQGGTLDIHPESGQLALELAGLTKEFRALARPEGEEMRIADKDATILYTDAAAPPGAEGEGLRDRPELDRGHLRQILLDSLEPGSVEWGSAVQGAEDAQGGAKVQLLFESGSASAAKHAGKLFDAIIGADGAWSRIRPILSPATPTYTGVVSVELGIRAADTRFPEIAALVGQGTLHALADKKALIAQRNSGGNIRTYAWLPVPLSWPADTGIATMPRKDASAYLRTHVYADWSPRLLALLDAAAEGDDSEQYPVRALFQLPSPHAWKTYPGGRITIVGDAAHVAYPNGEGANLAMLDGAEAALAIASAGAEVEGKTASAVLEGKIIEFERVMIERGAASAADGDMLKEQFIFPEGGAKAAVELFRKMAG</sequence>
<dbReference type="GO" id="GO:0004497">
    <property type="term" value="F:monooxygenase activity"/>
    <property type="evidence" value="ECO:0007669"/>
    <property type="project" value="UniProtKB-KW"/>
</dbReference>
<evidence type="ECO:0000313" key="6">
    <source>
        <dbReference type="EMBL" id="KAJ7342486.1"/>
    </source>
</evidence>
<evidence type="ECO:0000256" key="1">
    <source>
        <dbReference type="ARBA" id="ARBA00022630"/>
    </source>
</evidence>
<keyword evidence="4" id="KW-0503">Monooxygenase</keyword>
<name>A0AAD7EN31_9AGAR</name>
<evidence type="ECO:0000259" key="5">
    <source>
        <dbReference type="Pfam" id="PF01494"/>
    </source>
</evidence>
<feature type="domain" description="FAD-binding" evidence="5">
    <location>
        <begin position="28"/>
        <end position="236"/>
    </location>
</feature>
<dbReference type="GO" id="GO:0071949">
    <property type="term" value="F:FAD binding"/>
    <property type="evidence" value="ECO:0007669"/>
    <property type="project" value="InterPro"/>
</dbReference>
<protein>
    <submittedName>
        <fullName evidence="6">Fumarate reductase/succinate dehydrogenase flavoprotein domain-containing protein</fullName>
    </submittedName>
</protein>
<reference evidence="6" key="1">
    <citation type="submission" date="2023-03" db="EMBL/GenBank/DDBJ databases">
        <title>Massive genome expansion in bonnet fungi (Mycena s.s.) driven by repeated elements and novel gene families across ecological guilds.</title>
        <authorList>
            <consortium name="Lawrence Berkeley National Laboratory"/>
            <person name="Harder C.B."/>
            <person name="Miyauchi S."/>
            <person name="Viragh M."/>
            <person name="Kuo A."/>
            <person name="Thoen E."/>
            <person name="Andreopoulos B."/>
            <person name="Lu D."/>
            <person name="Skrede I."/>
            <person name="Drula E."/>
            <person name="Henrissat B."/>
            <person name="Morin E."/>
            <person name="Kohler A."/>
            <person name="Barry K."/>
            <person name="LaButti K."/>
            <person name="Morin E."/>
            <person name="Salamov A."/>
            <person name="Lipzen A."/>
            <person name="Mereny Z."/>
            <person name="Hegedus B."/>
            <person name="Baldrian P."/>
            <person name="Stursova M."/>
            <person name="Weitz H."/>
            <person name="Taylor A."/>
            <person name="Grigoriev I.V."/>
            <person name="Nagy L.G."/>
            <person name="Martin F."/>
            <person name="Kauserud H."/>
        </authorList>
    </citation>
    <scope>NUCLEOTIDE SEQUENCE</scope>
    <source>
        <strain evidence="6">CBHHK002</strain>
    </source>
</reference>
<evidence type="ECO:0000256" key="4">
    <source>
        <dbReference type="ARBA" id="ARBA00023033"/>
    </source>
</evidence>
<keyword evidence="3" id="KW-0560">Oxidoreductase</keyword>
<dbReference type="AlphaFoldDB" id="A0AAD7EN31"/>
<feature type="domain" description="FAD-binding" evidence="5">
    <location>
        <begin position="332"/>
        <end position="372"/>
    </location>
</feature>
<comment type="caution">
    <text evidence="6">The sequence shown here is derived from an EMBL/GenBank/DDBJ whole genome shotgun (WGS) entry which is preliminary data.</text>
</comment>
<proteinExistence type="predicted"/>
<dbReference type="Proteomes" id="UP001218218">
    <property type="component" value="Unassembled WGS sequence"/>
</dbReference>
<dbReference type="InterPro" id="IPR036188">
    <property type="entry name" value="FAD/NAD-bd_sf"/>
</dbReference>
<dbReference type="PANTHER" id="PTHR46972">
    <property type="entry name" value="MONOOXYGENASE ASQM-RELATED"/>
    <property type="match status" value="1"/>
</dbReference>
<keyword evidence="1" id="KW-0285">Flavoprotein</keyword>
<dbReference type="InterPro" id="IPR002938">
    <property type="entry name" value="FAD-bd"/>
</dbReference>
<dbReference type="PRINTS" id="PR00420">
    <property type="entry name" value="RNGMNOXGNASE"/>
</dbReference>
<keyword evidence="2" id="KW-0274">FAD</keyword>
<dbReference type="EMBL" id="JARIHO010000025">
    <property type="protein sequence ID" value="KAJ7342486.1"/>
    <property type="molecule type" value="Genomic_DNA"/>
</dbReference>
<dbReference type="Gene3D" id="3.50.50.60">
    <property type="entry name" value="FAD/NAD(P)-binding domain"/>
    <property type="match status" value="1"/>
</dbReference>
<accession>A0AAD7EN31</accession>
<organism evidence="6 7">
    <name type="scientific">Mycena albidolilacea</name>
    <dbReference type="NCBI Taxonomy" id="1033008"/>
    <lineage>
        <taxon>Eukaryota</taxon>
        <taxon>Fungi</taxon>
        <taxon>Dikarya</taxon>
        <taxon>Basidiomycota</taxon>
        <taxon>Agaricomycotina</taxon>
        <taxon>Agaricomycetes</taxon>
        <taxon>Agaricomycetidae</taxon>
        <taxon>Agaricales</taxon>
        <taxon>Marasmiineae</taxon>
        <taxon>Mycenaceae</taxon>
        <taxon>Mycena</taxon>
    </lineage>
</organism>
<evidence type="ECO:0000256" key="2">
    <source>
        <dbReference type="ARBA" id="ARBA00022827"/>
    </source>
</evidence>
<dbReference type="SUPFAM" id="SSF51905">
    <property type="entry name" value="FAD/NAD(P)-binding domain"/>
    <property type="match status" value="1"/>
</dbReference>
<evidence type="ECO:0000256" key="3">
    <source>
        <dbReference type="ARBA" id="ARBA00023002"/>
    </source>
</evidence>
<gene>
    <name evidence="6" type="ORF">DFH08DRAFT_782904</name>
</gene>
<keyword evidence="7" id="KW-1185">Reference proteome</keyword>
<dbReference type="PANTHER" id="PTHR46972:SF1">
    <property type="entry name" value="FAD DEPENDENT OXIDOREDUCTASE DOMAIN-CONTAINING PROTEIN"/>
    <property type="match status" value="1"/>
</dbReference>
<dbReference type="Pfam" id="PF01494">
    <property type="entry name" value="FAD_binding_3"/>
    <property type="match status" value="2"/>
</dbReference>
<evidence type="ECO:0000313" key="7">
    <source>
        <dbReference type="Proteomes" id="UP001218218"/>
    </source>
</evidence>